<protein>
    <submittedName>
        <fullName evidence="1">Uncharacterized protein</fullName>
    </submittedName>
</protein>
<comment type="caution">
    <text evidence="1">The sequence shown here is derived from an EMBL/GenBank/DDBJ whole genome shotgun (WGS) entry which is preliminary data.</text>
</comment>
<reference evidence="1" key="2">
    <citation type="submission" date="2020-09" db="EMBL/GenBank/DDBJ databases">
        <authorList>
            <person name="Sun Q."/>
            <person name="Ohkuma M."/>
        </authorList>
    </citation>
    <scope>NUCLEOTIDE SEQUENCE</scope>
    <source>
        <strain evidence="1">JCM 12580</strain>
    </source>
</reference>
<proteinExistence type="predicted"/>
<evidence type="ECO:0000313" key="1">
    <source>
        <dbReference type="EMBL" id="GGK05549.1"/>
    </source>
</evidence>
<evidence type="ECO:0000313" key="2">
    <source>
        <dbReference type="Proteomes" id="UP000658382"/>
    </source>
</evidence>
<name>A0A917Q1P0_9BACI</name>
<dbReference type="RefSeq" id="WP_188633917.1">
    <property type="nucleotide sequence ID" value="NZ_BMNQ01000061.1"/>
</dbReference>
<keyword evidence="2" id="KW-1185">Reference proteome</keyword>
<dbReference type="Proteomes" id="UP000658382">
    <property type="component" value="Unassembled WGS sequence"/>
</dbReference>
<gene>
    <name evidence="1" type="ORF">GCM10007063_29930</name>
</gene>
<sequence length="58" mass="6766">MKSALRLPKADLMREISKQLGYNRTSNYTEKYVQEAIDFNIEKGWLTEDDEGNIELKA</sequence>
<reference evidence="1" key="1">
    <citation type="journal article" date="2014" name="Int. J. Syst. Evol. Microbiol.">
        <title>Complete genome sequence of Corynebacterium casei LMG S-19264T (=DSM 44701T), isolated from a smear-ripened cheese.</title>
        <authorList>
            <consortium name="US DOE Joint Genome Institute (JGI-PGF)"/>
            <person name="Walter F."/>
            <person name="Albersmeier A."/>
            <person name="Kalinowski J."/>
            <person name="Ruckert C."/>
        </authorList>
    </citation>
    <scope>NUCLEOTIDE SEQUENCE</scope>
    <source>
        <strain evidence="1">JCM 12580</strain>
    </source>
</reference>
<accession>A0A917Q1P0</accession>
<dbReference type="EMBL" id="BMNQ01000061">
    <property type="protein sequence ID" value="GGK05549.1"/>
    <property type="molecule type" value="Genomic_DNA"/>
</dbReference>
<dbReference type="AlphaFoldDB" id="A0A917Q1P0"/>
<organism evidence="1 2">
    <name type="scientific">Lentibacillus kapialis</name>
    <dbReference type="NCBI Taxonomy" id="340214"/>
    <lineage>
        <taxon>Bacteria</taxon>
        <taxon>Bacillati</taxon>
        <taxon>Bacillota</taxon>
        <taxon>Bacilli</taxon>
        <taxon>Bacillales</taxon>
        <taxon>Bacillaceae</taxon>
        <taxon>Lentibacillus</taxon>
    </lineage>
</organism>